<comment type="similarity">
    <text evidence="3">Belongs to the WD repeat PROPPIN family.</text>
</comment>
<evidence type="ECO:0000313" key="4">
    <source>
        <dbReference type="EMBL" id="KAL0487383.1"/>
    </source>
</evidence>
<comment type="caution">
    <text evidence="4">The sequence shown here is derived from an EMBL/GenBank/DDBJ whole genome shotgun (WGS) entry which is preliminary data.</text>
</comment>
<keyword evidence="2" id="KW-0677">Repeat</keyword>
<dbReference type="InterPro" id="IPR015943">
    <property type="entry name" value="WD40/YVTN_repeat-like_dom_sf"/>
</dbReference>
<dbReference type="Pfam" id="PF21032">
    <property type="entry name" value="PROPPIN"/>
    <property type="match status" value="1"/>
</dbReference>
<evidence type="ECO:0000313" key="5">
    <source>
        <dbReference type="Proteomes" id="UP001431209"/>
    </source>
</evidence>
<dbReference type="AlphaFoldDB" id="A0AAW2ZC79"/>
<dbReference type="InterPro" id="IPR036322">
    <property type="entry name" value="WD40_repeat_dom_sf"/>
</dbReference>
<name>A0AAW2ZC79_9EUKA</name>
<proteinExistence type="inferred from homology"/>
<dbReference type="Proteomes" id="UP001431209">
    <property type="component" value="Unassembled WGS sequence"/>
</dbReference>
<keyword evidence="1" id="KW-0853">WD repeat</keyword>
<dbReference type="InterPro" id="IPR048720">
    <property type="entry name" value="PROPPIN"/>
</dbReference>
<gene>
    <name evidence="4" type="ORF">AKO1_000805</name>
</gene>
<dbReference type="InterPro" id="IPR001680">
    <property type="entry name" value="WD40_rpt"/>
</dbReference>
<protein>
    <submittedName>
        <fullName evidence="4">WD repeat-containing protein</fullName>
    </submittedName>
</protein>
<dbReference type="EMBL" id="JAOPGA020001336">
    <property type="protein sequence ID" value="KAL0487383.1"/>
    <property type="molecule type" value="Genomic_DNA"/>
</dbReference>
<reference evidence="4 5" key="1">
    <citation type="submission" date="2024-03" db="EMBL/GenBank/DDBJ databases">
        <title>The Acrasis kona genome and developmental transcriptomes reveal deep origins of eukaryotic multicellular pathways.</title>
        <authorList>
            <person name="Sheikh S."/>
            <person name="Fu C.-J."/>
            <person name="Brown M.W."/>
            <person name="Baldauf S.L."/>
        </authorList>
    </citation>
    <scope>NUCLEOTIDE SEQUENCE [LARGE SCALE GENOMIC DNA]</scope>
    <source>
        <strain evidence="4 5">ATCC MYA-3509</strain>
    </source>
</reference>
<dbReference type="PANTHER" id="PTHR11227">
    <property type="entry name" value="WD-REPEAT PROTEIN INTERACTING WITH PHOSPHOINOSIDES WIPI -RELATED"/>
    <property type="match status" value="1"/>
</dbReference>
<keyword evidence="5" id="KW-1185">Reference proteome</keyword>
<dbReference type="Gene3D" id="2.130.10.10">
    <property type="entry name" value="YVTN repeat-like/Quinoprotein amine dehydrogenase"/>
    <property type="match status" value="1"/>
</dbReference>
<organism evidence="4 5">
    <name type="scientific">Acrasis kona</name>
    <dbReference type="NCBI Taxonomy" id="1008807"/>
    <lineage>
        <taxon>Eukaryota</taxon>
        <taxon>Discoba</taxon>
        <taxon>Heterolobosea</taxon>
        <taxon>Tetramitia</taxon>
        <taxon>Eutetramitia</taxon>
        <taxon>Acrasidae</taxon>
        <taxon>Acrasis</taxon>
    </lineage>
</organism>
<evidence type="ECO:0000256" key="3">
    <source>
        <dbReference type="ARBA" id="ARBA00025740"/>
    </source>
</evidence>
<dbReference type="SUPFAM" id="SSF50978">
    <property type="entry name" value="WD40 repeat-like"/>
    <property type="match status" value="1"/>
</dbReference>
<evidence type="ECO:0000256" key="2">
    <source>
        <dbReference type="ARBA" id="ARBA00022737"/>
    </source>
</evidence>
<evidence type="ECO:0000256" key="1">
    <source>
        <dbReference type="ARBA" id="ARBA00022574"/>
    </source>
</evidence>
<accession>A0AAW2ZC79</accession>
<dbReference type="SMART" id="SM00320">
    <property type="entry name" value="WD40"/>
    <property type="match status" value="2"/>
</dbReference>
<sequence length="248" mass="27993">MLSRDMLVVVANKEIFVHDIARGEMYKRATFENFFGACDLFSNNKSTLVLCYPAKEEGAICIERRDSSHPLITIQAHQSKISYIALSKDGSLVATSSMTGTLIRVFDAKTGEKLKDFRRGSHMATIQCVCFSYCCTMLCCTSDTGTLHVWDLHSENANRTSNLALVNHVVNIEYTTSQWSHAEVKNINSPSLCIFEKNDIISVVSSNGMCTKYCLQKNKLKKIDNYGVIWKNINLDFDSEDEWTILDQ</sequence>
<dbReference type="GO" id="GO:0005737">
    <property type="term" value="C:cytoplasm"/>
    <property type="evidence" value="ECO:0007669"/>
    <property type="project" value="UniProtKB-ARBA"/>
</dbReference>